<proteinExistence type="predicted"/>
<keyword evidence="1" id="KW-0472">Membrane</keyword>
<reference evidence="2 3" key="1">
    <citation type="journal article" date="2019" name="Sci. Rep.">
        <title>Nanopore sequencing improves the draft genome of the human pathogenic amoeba Naegleria fowleri.</title>
        <authorList>
            <person name="Liechti N."/>
            <person name="Schurch N."/>
            <person name="Bruggmann R."/>
            <person name="Wittwer M."/>
        </authorList>
    </citation>
    <scope>NUCLEOTIDE SEQUENCE [LARGE SCALE GENOMIC DNA]</scope>
    <source>
        <strain evidence="2 3">ATCC 30894</strain>
    </source>
</reference>
<dbReference type="RefSeq" id="XP_044559070.1">
    <property type="nucleotide sequence ID" value="XM_044710018.1"/>
</dbReference>
<evidence type="ECO:0000313" key="2">
    <source>
        <dbReference type="EMBL" id="KAF0974357.1"/>
    </source>
</evidence>
<name>A0A6A5BB09_NAEFO</name>
<dbReference type="VEuPathDB" id="AmoebaDB:FDP41_006389"/>
<evidence type="ECO:0000313" key="3">
    <source>
        <dbReference type="Proteomes" id="UP000444721"/>
    </source>
</evidence>
<dbReference type="GeneID" id="68113607"/>
<organism evidence="2 3">
    <name type="scientific">Naegleria fowleri</name>
    <name type="common">Brain eating amoeba</name>
    <dbReference type="NCBI Taxonomy" id="5763"/>
    <lineage>
        <taxon>Eukaryota</taxon>
        <taxon>Discoba</taxon>
        <taxon>Heterolobosea</taxon>
        <taxon>Tetramitia</taxon>
        <taxon>Eutetramitia</taxon>
        <taxon>Vahlkampfiidae</taxon>
        <taxon>Naegleria</taxon>
    </lineage>
</organism>
<feature type="transmembrane region" description="Helical" evidence="1">
    <location>
        <begin position="9"/>
        <end position="35"/>
    </location>
</feature>
<dbReference type="PROSITE" id="PS51257">
    <property type="entry name" value="PROKAR_LIPOPROTEIN"/>
    <property type="match status" value="1"/>
</dbReference>
<keyword evidence="1" id="KW-0812">Transmembrane</keyword>
<keyword evidence="1" id="KW-1133">Transmembrane helix</keyword>
<evidence type="ECO:0008006" key="4">
    <source>
        <dbReference type="Google" id="ProtNLM"/>
    </source>
</evidence>
<dbReference type="OrthoDB" id="10254710at2759"/>
<keyword evidence="3" id="KW-1185">Reference proteome</keyword>
<comment type="caution">
    <text evidence="2">The sequence shown here is derived from an EMBL/GenBank/DDBJ whole genome shotgun (WGS) entry which is preliminary data.</text>
</comment>
<dbReference type="AlphaFoldDB" id="A0A6A5BB09"/>
<dbReference type="VEuPathDB" id="AmoebaDB:NfTy_090320"/>
<dbReference type="OMA" id="WAIPYRI"/>
<accession>A0A6A5BB09</accession>
<dbReference type="Proteomes" id="UP000444721">
    <property type="component" value="Unassembled WGS sequence"/>
</dbReference>
<protein>
    <recommendedName>
        <fullName evidence="4">Tubby C-terminal domain-containing protein</fullName>
    </recommendedName>
</protein>
<sequence length="241" mass="27005">MGSSSARLIIYIASSLIGCCVAIIILAILLPIGIINSIPPEYCFSTQHLKYLPAGTTIALRKTYGLGRFELFNETGNGDNISNFKFNTSTIVATMKFRSWAIPYRIDFMTSEQKGSAEGRGASFSIGQQVTLYECRNDISTGGGDFTVMGRISQTNIIEFWKRTYEIYDATTTNKIATVEDKFGINEPFVARTPDGVVVAEFQQITWQLQETWRLSVKFDMPSFDMRSLMILVSVISYNRN</sequence>
<dbReference type="VEuPathDB" id="AmoebaDB:NF0089480"/>
<evidence type="ECO:0000256" key="1">
    <source>
        <dbReference type="SAM" id="Phobius"/>
    </source>
</evidence>
<gene>
    <name evidence="2" type="ORF">FDP41_006389</name>
</gene>
<dbReference type="EMBL" id="VFQX01000052">
    <property type="protein sequence ID" value="KAF0974357.1"/>
    <property type="molecule type" value="Genomic_DNA"/>
</dbReference>